<dbReference type="Proteomes" id="UP000309174">
    <property type="component" value="Unassembled WGS sequence"/>
</dbReference>
<dbReference type="InterPro" id="IPR037523">
    <property type="entry name" value="VOC_core"/>
</dbReference>
<keyword evidence="3" id="KW-1185">Reference proteome</keyword>
<dbReference type="PANTHER" id="PTHR36503:SF1">
    <property type="entry name" value="BLR2520 PROTEIN"/>
    <property type="match status" value="1"/>
</dbReference>
<accession>A0A5C4JIU0</accession>
<sequence length="131" mass="13753">METKLKVSAIMIGVTDVARAKKFYGEGLGCEIVQDYGDYVKCELGEGSSALVLYKWEAAAQDAGVPAEGSGFRGSSFHFIADSRDTVDEVMRAAVAAGGAVVKEATGAEWGGYSGYFSDPDGHLWKAATAT</sequence>
<dbReference type="InterPro" id="IPR004360">
    <property type="entry name" value="Glyas_Fos-R_dOase_dom"/>
</dbReference>
<organism evidence="2 3">
    <name type="scientific">Actinomadura soli</name>
    <dbReference type="NCBI Taxonomy" id="2508997"/>
    <lineage>
        <taxon>Bacteria</taxon>
        <taxon>Bacillati</taxon>
        <taxon>Actinomycetota</taxon>
        <taxon>Actinomycetes</taxon>
        <taxon>Streptosporangiales</taxon>
        <taxon>Thermomonosporaceae</taxon>
        <taxon>Actinomadura</taxon>
    </lineage>
</organism>
<reference evidence="2 3" key="1">
    <citation type="submission" date="2019-05" db="EMBL/GenBank/DDBJ databases">
        <title>Draft genome sequence of Actinomadura sp. 14C53.</title>
        <authorList>
            <person name="Saricaoglu S."/>
            <person name="Isik K."/>
        </authorList>
    </citation>
    <scope>NUCLEOTIDE SEQUENCE [LARGE SCALE GENOMIC DNA]</scope>
    <source>
        <strain evidence="2 3">14C53</strain>
    </source>
</reference>
<comment type="caution">
    <text evidence="2">The sequence shown here is derived from an EMBL/GenBank/DDBJ whole genome shotgun (WGS) entry which is preliminary data.</text>
</comment>
<evidence type="ECO:0000313" key="3">
    <source>
        <dbReference type="Proteomes" id="UP000309174"/>
    </source>
</evidence>
<dbReference type="EMBL" id="VCKW01000028">
    <property type="protein sequence ID" value="TMR04820.1"/>
    <property type="molecule type" value="Genomic_DNA"/>
</dbReference>
<name>A0A5C4JIU0_9ACTN</name>
<proteinExistence type="predicted"/>
<dbReference type="InterPro" id="IPR029068">
    <property type="entry name" value="Glyas_Bleomycin-R_OHBP_Dase"/>
</dbReference>
<evidence type="ECO:0000313" key="2">
    <source>
        <dbReference type="EMBL" id="TMR04820.1"/>
    </source>
</evidence>
<dbReference type="SUPFAM" id="SSF54593">
    <property type="entry name" value="Glyoxalase/Bleomycin resistance protein/Dihydroxybiphenyl dioxygenase"/>
    <property type="match status" value="1"/>
</dbReference>
<dbReference type="PANTHER" id="PTHR36503">
    <property type="entry name" value="BLR2520 PROTEIN"/>
    <property type="match status" value="1"/>
</dbReference>
<dbReference type="PROSITE" id="PS51819">
    <property type="entry name" value="VOC"/>
    <property type="match status" value="1"/>
</dbReference>
<dbReference type="Gene3D" id="3.10.180.10">
    <property type="entry name" value="2,3-Dihydroxybiphenyl 1,2-Dioxygenase, domain 1"/>
    <property type="match status" value="1"/>
</dbReference>
<feature type="domain" description="VOC" evidence="1">
    <location>
        <begin position="6"/>
        <end position="130"/>
    </location>
</feature>
<dbReference type="RefSeq" id="WP_138644416.1">
    <property type="nucleotide sequence ID" value="NZ_VCKW01000028.1"/>
</dbReference>
<dbReference type="AlphaFoldDB" id="A0A5C4JIU0"/>
<gene>
    <name evidence="2" type="ORF">ETD83_07970</name>
</gene>
<dbReference type="OrthoDB" id="9798430at2"/>
<evidence type="ECO:0000259" key="1">
    <source>
        <dbReference type="PROSITE" id="PS51819"/>
    </source>
</evidence>
<protein>
    <submittedName>
        <fullName evidence="2">Glyoxalase</fullName>
    </submittedName>
</protein>
<dbReference type="Pfam" id="PF00903">
    <property type="entry name" value="Glyoxalase"/>
    <property type="match status" value="1"/>
</dbReference>